<dbReference type="AlphaFoldDB" id="A0A1P8Q3Q0"/>
<dbReference type="KEGG" id="lalw:BTM29_07780"/>
<gene>
    <name evidence="2" type="ORF">BTM29_07780</name>
</gene>
<feature type="domain" description="HTH cro/C1-type" evidence="1">
    <location>
        <begin position="7"/>
        <end position="60"/>
    </location>
</feature>
<keyword evidence="3" id="KW-1185">Reference proteome</keyword>
<accession>A0A1P8Q3Q0</accession>
<dbReference type="EMBL" id="CP019323">
    <property type="protein sequence ID" value="APX72453.1"/>
    <property type="molecule type" value="Genomic_DNA"/>
</dbReference>
<sequence>MTVYENIKKYAKKRNMNLQDVALKAGLSKNMIYQYNKGKNPSLETLTKIAEILGVSYNDLAGDNSTINAKSKKVDIKDAMQDDYTIMSYGGREIPPEELEMIRRILDGGK</sequence>
<evidence type="ECO:0000259" key="1">
    <source>
        <dbReference type="PROSITE" id="PS50943"/>
    </source>
</evidence>
<organism evidence="2 3">
    <name type="scientific">Companilactobacillus allii</name>
    <dbReference type="NCBI Taxonomy" id="1847728"/>
    <lineage>
        <taxon>Bacteria</taxon>
        <taxon>Bacillati</taxon>
        <taxon>Bacillota</taxon>
        <taxon>Bacilli</taxon>
        <taxon>Lactobacillales</taxon>
        <taxon>Lactobacillaceae</taxon>
        <taxon>Companilactobacillus</taxon>
    </lineage>
</organism>
<dbReference type="OrthoDB" id="9805856at2"/>
<dbReference type="Gene3D" id="1.10.260.40">
    <property type="entry name" value="lambda repressor-like DNA-binding domains"/>
    <property type="match status" value="1"/>
</dbReference>
<dbReference type="SUPFAM" id="SSF47413">
    <property type="entry name" value="lambda repressor-like DNA-binding domains"/>
    <property type="match status" value="1"/>
</dbReference>
<name>A0A1P8Q3Q0_9LACO</name>
<dbReference type="STRING" id="1847728.BTM29_07780"/>
<evidence type="ECO:0000313" key="3">
    <source>
        <dbReference type="Proteomes" id="UP000187499"/>
    </source>
</evidence>
<proteinExistence type="predicted"/>
<dbReference type="InterPro" id="IPR001387">
    <property type="entry name" value="Cro/C1-type_HTH"/>
</dbReference>
<dbReference type="RefSeq" id="WP_076615749.1">
    <property type="nucleotide sequence ID" value="NZ_CP019323.1"/>
</dbReference>
<dbReference type="GO" id="GO:0003677">
    <property type="term" value="F:DNA binding"/>
    <property type="evidence" value="ECO:0007669"/>
    <property type="project" value="InterPro"/>
</dbReference>
<reference evidence="3" key="1">
    <citation type="submission" date="2016-12" db="EMBL/GenBank/DDBJ databases">
        <authorList>
            <person name="Jung M.Y."/>
            <person name="Lee S.H."/>
        </authorList>
    </citation>
    <scope>NUCLEOTIDE SEQUENCE [LARGE SCALE GENOMIC DNA]</scope>
    <source>
        <strain evidence="3">WiKim39</strain>
    </source>
</reference>
<protein>
    <submittedName>
        <fullName evidence="2">Transcriptional regulator</fullName>
    </submittedName>
</protein>
<dbReference type="Pfam" id="PF01381">
    <property type="entry name" value="HTH_3"/>
    <property type="match status" value="1"/>
</dbReference>
<evidence type="ECO:0000313" key="2">
    <source>
        <dbReference type="EMBL" id="APX72453.1"/>
    </source>
</evidence>
<dbReference type="CDD" id="cd00093">
    <property type="entry name" value="HTH_XRE"/>
    <property type="match status" value="1"/>
</dbReference>
<dbReference type="PROSITE" id="PS50943">
    <property type="entry name" value="HTH_CROC1"/>
    <property type="match status" value="1"/>
</dbReference>
<dbReference type="SMART" id="SM00530">
    <property type="entry name" value="HTH_XRE"/>
    <property type="match status" value="1"/>
</dbReference>
<dbReference type="InterPro" id="IPR010982">
    <property type="entry name" value="Lambda_DNA-bd_dom_sf"/>
</dbReference>
<dbReference type="Proteomes" id="UP000187499">
    <property type="component" value="Chromosome"/>
</dbReference>